<gene>
    <name evidence="15" type="ORF">RAT170B_1249</name>
</gene>
<evidence type="ECO:0000256" key="7">
    <source>
        <dbReference type="ARBA" id="ARBA00022679"/>
    </source>
</evidence>
<dbReference type="SUPFAM" id="SSF47384">
    <property type="entry name" value="Homodimeric domain of signal transducing histidine kinase"/>
    <property type="match status" value="1"/>
</dbReference>
<comment type="subcellular location">
    <subcellularLocation>
        <location evidence="2">Cell inner membrane</location>
        <topology evidence="2">Multi-pass membrane protein</topology>
    </subcellularLocation>
</comment>
<keyword evidence="10" id="KW-1133">Transmembrane helix</keyword>
<dbReference type="CDD" id="cd00082">
    <property type="entry name" value="HisKA"/>
    <property type="match status" value="1"/>
</dbReference>
<dbReference type="InterPro" id="IPR036097">
    <property type="entry name" value="HisK_dim/P_sf"/>
</dbReference>
<dbReference type="Gene3D" id="1.10.287.130">
    <property type="match status" value="1"/>
</dbReference>
<keyword evidence="9 15" id="KW-0418">Kinase</keyword>
<dbReference type="InterPro" id="IPR004358">
    <property type="entry name" value="Sig_transdc_His_kin-like_C"/>
</dbReference>
<dbReference type="PATRIC" id="fig|1268837.3.peg.1463"/>
<keyword evidence="13" id="KW-0175">Coiled coil</keyword>
<keyword evidence="11" id="KW-0902">Two-component regulatory system</keyword>
<keyword evidence="8" id="KW-0812">Transmembrane</keyword>
<dbReference type="SMART" id="SM00388">
    <property type="entry name" value="HisKA"/>
    <property type="match status" value="1"/>
</dbReference>
<dbReference type="PANTHER" id="PTHR44936:SF5">
    <property type="entry name" value="SENSOR HISTIDINE KINASE ENVZ"/>
    <property type="match status" value="1"/>
</dbReference>
<keyword evidence="7" id="KW-0808">Transferase</keyword>
<protein>
    <recommendedName>
        <fullName evidence="3">histidine kinase</fullName>
        <ecNumber evidence="3">2.7.13.3</ecNumber>
    </recommendedName>
</protein>
<evidence type="ECO:0000256" key="12">
    <source>
        <dbReference type="ARBA" id="ARBA00023136"/>
    </source>
</evidence>
<evidence type="ECO:0000256" key="10">
    <source>
        <dbReference type="ARBA" id="ARBA00022989"/>
    </source>
</evidence>
<keyword evidence="4" id="KW-1003">Cell membrane</keyword>
<evidence type="ECO:0000256" key="5">
    <source>
        <dbReference type="ARBA" id="ARBA00022519"/>
    </source>
</evidence>
<evidence type="ECO:0000256" key="2">
    <source>
        <dbReference type="ARBA" id="ARBA00004429"/>
    </source>
</evidence>
<evidence type="ECO:0000256" key="9">
    <source>
        <dbReference type="ARBA" id="ARBA00022777"/>
    </source>
</evidence>
<dbReference type="PRINTS" id="PR00344">
    <property type="entry name" value="BCTRLSENSOR"/>
</dbReference>
<feature type="coiled-coil region" evidence="13">
    <location>
        <begin position="60"/>
        <end position="87"/>
    </location>
</feature>
<evidence type="ECO:0000256" key="1">
    <source>
        <dbReference type="ARBA" id="ARBA00000085"/>
    </source>
</evidence>
<dbReference type="EC" id="2.7.13.3" evidence="3"/>
<evidence type="ECO:0000256" key="3">
    <source>
        <dbReference type="ARBA" id="ARBA00012438"/>
    </source>
</evidence>
<reference evidence="15 16" key="1">
    <citation type="submission" date="2015-01" db="EMBL/GenBank/DDBJ databases">
        <title>Genome Sequencing of Rickettsiales /home/snadendla/prok_pipe/test/illegal_ec_num.txt.</title>
        <authorList>
            <person name="Daugherty S.C."/>
            <person name="Su Q."/>
            <person name="Abolude K."/>
            <person name="Beier-Sexton M."/>
            <person name="Carlyon J.A."/>
            <person name="Carter R."/>
            <person name="Day N.P."/>
            <person name="Dumler S.J."/>
            <person name="Dyachenko V."/>
            <person name="Godinez A."/>
            <person name="Kurtti T.J."/>
            <person name="Lichay M."/>
            <person name="Mullins K.E."/>
            <person name="Ott S."/>
            <person name="Pappas-Brown V."/>
            <person name="Paris D.H."/>
            <person name="Patel P."/>
            <person name="Richards A.L."/>
            <person name="Sadzewicz L."/>
            <person name="Sears K."/>
            <person name="Seidman D."/>
            <person name="Sengamalay N."/>
            <person name="Stenos J."/>
            <person name="Tallon L.J."/>
            <person name="Vincent G."/>
            <person name="Fraser C.M."/>
            <person name="Munderloh U."/>
            <person name="Dunning-Hotopp J.C."/>
        </authorList>
    </citation>
    <scope>NUCLEOTIDE SEQUENCE [LARGE SCALE GENOMIC DNA]</scope>
    <source>
        <strain evidence="15 16">T170-B</strain>
    </source>
</reference>
<dbReference type="EMBL" id="LAOQ01000004">
    <property type="protein sequence ID" value="KJW04440.1"/>
    <property type="molecule type" value="Genomic_DNA"/>
</dbReference>
<dbReference type="GO" id="GO:0000155">
    <property type="term" value="F:phosphorelay sensor kinase activity"/>
    <property type="evidence" value="ECO:0007669"/>
    <property type="project" value="InterPro"/>
</dbReference>
<evidence type="ECO:0000256" key="8">
    <source>
        <dbReference type="ARBA" id="ARBA00022692"/>
    </source>
</evidence>
<dbReference type="InterPro" id="IPR050980">
    <property type="entry name" value="2C_sensor_his_kinase"/>
</dbReference>
<evidence type="ECO:0000313" key="15">
    <source>
        <dbReference type="EMBL" id="KJW04440.1"/>
    </source>
</evidence>
<keyword evidence="5" id="KW-0997">Cell inner membrane</keyword>
<dbReference type="InterPro" id="IPR036890">
    <property type="entry name" value="HATPase_C_sf"/>
</dbReference>
<keyword evidence="12" id="KW-0472">Membrane</keyword>
<evidence type="ECO:0000313" key="16">
    <source>
        <dbReference type="Proteomes" id="UP000033736"/>
    </source>
</evidence>
<comment type="catalytic activity">
    <reaction evidence="1">
        <text>ATP + protein L-histidine = ADP + protein N-phospho-L-histidine.</text>
        <dbReference type="EC" id="2.7.13.3"/>
    </reaction>
</comment>
<evidence type="ECO:0000256" key="4">
    <source>
        <dbReference type="ARBA" id="ARBA00022475"/>
    </source>
</evidence>
<dbReference type="GO" id="GO:0005886">
    <property type="term" value="C:plasma membrane"/>
    <property type="evidence" value="ECO:0007669"/>
    <property type="project" value="UniProtKB-SubCell"/>
</dbReference>
<feature type="domain" description="Histidine kinase" evidence="14">
    <location>
        <begin position="49"/>
        <end position="249"/>
    </location>
</feature>
<dbReference type="PANTHER" id="PTHR44936">
    <property type="entry name" value="SENSOR PROTEIN CREC"/>
    <property type="match status" value="1"/>
</dbReference>
<sequence>MDKFGRGVLKGKNFKPSGALEIRKAGLAFLKMKARIEKQITKKTTMLAMISHDLRTPLTRMKLQLELMEESEEIEGLKQDILTMQQMINSYLDFAKGESKEEFEDILLLPWMERFFNKWSHVNIEFIKSTNLDKLEVCIKPNSFERALSNLIGNAIKYGTKIKISSKDNSSTVAIIIEDNGPGIDDTETHLVFKPFYRSDKARQLDNASNVGLGLAITKEIINDHKGSIYLEDSKDLGGLSVRIEIPKI</sequence>
<name>A0A0F3RDA9_9RICK</name>
<dbReference type="Pfam" id="PF02518">
    <property type="entry name" value="HATPase_c"/>
    <property type="match status" value="1"/>
</dbReference>
<evidence type="ECO:0000256" key="11">
    <source>
        <dbReference type="ARBA" id="ARBA00023012"/>
    </source>
</evidence>
<evidence type="ECO:0000256" key="6">
    <source>
        <dbReference type="ARBA" id="ARBA00022553"/>
    </source>
</evidence>
<dbReference type="PROSITE" id="PS50109">
    <property type="entry name" value="HIS_KIN"/>
    <property type="match status" value="1"/>
</dbReference>
<dbReference type="InterPro" id="IPR003661">
    <property type="entry name" value="HisK_dim/P_dom"/>
</dbReference>
<organism evidence="15 16">
    <name type="scientific">Rickettsia argasii T170-B</name>
    <dbReference type="NCBI Taxonomy" id="1268837"/>
    <lineage>
        <taxon>Bacteria</taxon>
        <taxon>Pseudomonadati</taxon>
        <taxon>Pseudomonadota</taxon>
        <taxon>Alphaproteobacteria</taxon>
        <taxon>Rickettsiales</taxon>
        <taxon>Rickettsiaceae</taxon>
        <taxon>Rickettsieae</taxon>
        <taxon>Rickettsia</taxon>
        <taxon>spotted fever group</taxon>
    </lineage>
</organism>
<dbReference type="Proteomes" id="UP000033736">
    <property type="component" value="Unassembled WGS sequence"/>
</dbReference>
<keyword evidence="6" id="KW-0597">Phosphoprotein</keyword>
<comment type="caution">
    <text evidence="15">The sequence shown here is derived from an EMBL/GenBank/DDBJ whole genome shotgun (WGS) entry which is preliminary data.</text>
</comment>
<dbReference type="Pfam" id="PF00512">
    <property type="entry name" value="HisKA"/>
    <property type="match status" value="1"/>
</dbReference>
<evidence type="ECO:0000259" key="14">
    <source>
        <dbReference type="PROSITE" id="PS50109"/>
    </source>
</evidence>
<dbReference type="AlphaFoldDB" id="A0A0F3RDA9"/>
<keyword evidence="16" id="KW-1185">Reference proteome</keyword>
<accession>A0A0F3RDA9</accession>
<dbReference type="SMART" id="SM00387">
    <property type="entry name" value="HATPase_c"/>
    <property type="match status" value="1"/>
</dbReference>
<dbReference type="Gene3D" id="3.30.565.10">
    <property type="entry name" value="Histidine kinase-like ATPase, C-terminal domain"/>
    <property type="match status" value="1"/>
</dbReference>
<dbReference type="SUPFAM" id="SSF55874">
    <property type="entry name" value="ATPase domain of HSP90 chaperone/DNA topoisomerase II/histidine kinase"/>
    <property type="match status" value="1"/>
</dbReference>
<dbReference type="InterPro" id="IPR005467">
    <property type="entry name" value="His_kinase_dom"/>
</dbReference>
<dbReference type="InterPro" id="IPR003594">
    <property type="entry name" value="HATPase_dom"/>
</dbReference>
<evidence type="ECO:0000256" key="13">
    <source>
        <dbReference type="SAM" id="Coils"/>
    </source>
</evidence>
<proteinExistence type="predicted"/>